<keyword evidence="2" id="KW-1185">Reference proteome</keyword>
<dbReference type="Proteomes" id="UP001345963">
    <property type="component" value="Unassembled WGS sequence"/>
</dbReference>
<reference evidence="1 2" key="1">
    <citation type="submission" date="2021-07" db="EMBL/GenBank/DDBJ databases">
        <authorList>
            <person name="Palmer J.M."/>
        </authorList>
    </citation>
    <scope>NUCLEOTIDE SEQUENCE [LARGE SCALE GENOMIC DNA]</scope>
    <source>
        <strain evidence="1 2">AT_MEX2019</strain>
        <tissue evidence="1">Muscle</tissue>
    </source>
</reference>
<evidence type="ECO:0000313" key="1">
    <source>
        <dbReference type="EMBL" id="MED6232258.1"/>
    </source>
</evidence>
<sequence>MTGSGPKLGVLLLVAVLLQTVVVTITVLHFTSALNSMKETFARSSVSCLTGSDLQSITAVRGDPCWQVTQQLHLLIEKVSQMLQPNNKTNLQTSGKTVTLQLLAAQTELHISVC</sequence>
<dbReference type="EMBL" id="JAHUTI010000604">
    <property type="protein sequence ID" value="MED6232258.1"/>
    <property type="molecule type" value="Genomic_DNA"/>
</dbReference>
<protein>
    <submittedName>
        <fullName evidence="1">Uncharacterized protein</fullName>
    </submittedName>
</protein>
<organism evidence="1 2">
    <name type="scientific">Ataeniobius toweri</name>
    <dbReference type="NCBI Taxonomy" id="208326"/>
    <lineage>
        <taxon>Eukaryota</taxon>
        <taxon>Metazoa</taxon>
        <taxon>Chordata</taxon>
        <taxon>Craniata</taxon>
        <taxon>Vertebrata</taxon>
        <taxon>Euteleostomi</taxon>
        <taxon>Actinopterygii</taxon>
        <taxon>Neopterygii</taxon>
        <taxon>Teleostei</taxon>
        <taxon>Neoteleostei</taxon>
        <taxon>Acanthomorphata</taxon>
        <taxon>Ovalentaria</taxon>
        <taxon>Atherinomorphae</taxon>
        <taxon>Cyprinodontiformes</taxon>
        <taxon>Goodeidae</taxon>
        <taxon>Ataeniobius</taxon>
    </lineage>
</organism>
<comment type="caution">
    <text evidence="1">The sequence shown here is derived from an EMBL/GenBank/DDBJ whole genome shotgun (WGS) entry which is preliminary data.</text>
</comment>
<evidence type="ECO:0000313" key="2">
    <source>
        <dbReference type="Proteomes" id="UP001345963"/>
    </source>
</evidence>
<accession>A0ABU7A3B1</accession>
<gene>
    <name evidence="1" type="ORF">ATANTOWER_025848</name>
</gene>
<name>A0ABU7A3B1_9TELE</name>
<proteinExistence type="predicted"/>